<evidence type="ECO:0000259" key="4">
    <source>
        <dbReference type="PROSITE" id="PS01124"/>
    </source>
</evidence>
<evidence type="ECO:0000256" key="2">
    <source>
        <dbReference type="ARBA" id="ARBA00023125"/>
    </source>
</evidence>
<keyword evidence="2" id="KW-0238">DNA-binding</keyword>
<accession>A0A5B0VRN0</accession>
<reference evidence="5 6" key="1">
    <citation type="submission" date="2019-07" db="EMBL/GenBank/DDBJ databases">
        <title>The Draft Genome Sequence of Rhizobium tropici SARCC-755 Associated with Superior Nodulation on Pigeonpea (Cajanus cajan (L.) Millsp.).</title>
        <authorList>
            <person name="Bopape F.L."/>
            <person name="Hassen A.I."/>
            <person name="Swanevelder Z.H."/>
            <person name="Gwata E.T."/>
        </authorList>
    </citation>
    <scope>NUCLEOTIDE SEQUENCE [LARGE SCALE GENOMIC DNA]</scope>
    <source>
        <strain evidence="5 6">SARCC-755</strain>
    </source>
</reference>
<dbReference type="PROSITE" id="PS01124">
    <property type="entry name" value="HTH_ARAC_FAMILY_2"/>
    <property type="match status" value="1"/>
</dbReference>
<dbReference type="SUPFAM" id="SSF46689">
    <property type="entry name" value="Homeodomain-like"/>
    <property type="match status" value="1"/>
</dbReference>
<dbReference type="InterPro" id="IPR050204">
    <property type="entry name" value="AraC_XylS_family_regulators"/>
</dbReference>
<dbReference type="EMBL" id="VNIP01000012">
    <property type="protein sequence ID" value="KAA1177360.1"/>
    <property type="molecule type" value="Genomic_DNA"/>
</dbReference>
<keyword evidence="1" id="KW-0805">Transcription regulation</keyword>
<dbReference type="Proteomes" id="UP000323608">
    <property type="component" value="Unassembled WGS sequence"/>
</dbReference>
<dbReference type="Gene3D" id="1.10.10.60">
    <property type="entry name" value="Homeodomain-like"/>
    <property type="match status" value="1"/>
</dbReference>
<organism evidence="5 6">
    <name type="scientific">Rhizobium tropici</name>
    <dbReference type="NCBI Taxonomy" id="398"/>
    <lineage>
        <taxon>Bacteria</taxon>
        <taxon>Pseudomonadati</taxon>
        <taxon>Pseudomonadota</taxon>
        <taxon>Alphaproteobacteria</taxon>
        <taxon>Hyphomicrobiales</taxon>
        <taxon>Rhizobiaceae</taxon>
        <taxon>Rhizobium/Agrobacterium group</taxon>
        <taxon>Rhizobium</taxon>
    </lineage>
</organism>
<protein>
    <submittedName>
        <fullName evidence="5">AraC family transcriptional regulator</fullName>
    </submittedName>
</protein>
<dbReference type="PANTHER" id="PTHR46796:SF12">
    <property type="entry name" value="HTH-TYPE DNA-BINDING TRANSCRIPTIONAL ACTIVATOR EUTR"/>
    <property type="match status" value="1"/>
</dbReference>
<dbReference type="GO" id="GO:0043565">
    <property type="term" value="F:sequence-specific DNA binding"/>
    <property type="evidence" value="ECO:0007669"/>
    <property type="project" value="InterPro"/>
</dbReference>
<evidence type="ECO:0000313" key="5">
    <source>
        <dbReference type="EMBL" id="KAA1177360.1"/>
    </source>
</evidence>
<dbReference type="InterPro" id="IPR018060">
    <property type="entry name" value="HTH_AraC"/>
</dbReference>
<sequence>MTYVTQSIFKIDSADAEEMTAHYARTLFPAVVEPLQRGASISVEDRHYTVGSCSVWNGKCHSGMSVMLAGGPDAYSLYLPTMGKMLIDARGRQLVSEAGKGLLADMSSFEKLTLEERRGHMGMAFDKSAMIRQLSELLDAPVLDDLEMGGTVDLTTQRGAQIAALGSLIWQNLTVDDADRSSPAFCERLLQAMMIALLEVVPHNYSTQLRRPVSPAMPKQLKRAIEYMHANIGADIRIAEIAREAATSVRSVQAAFQQFKNTTPLNYLRMIRLQGVRKALLDCGPSRPVAETARDWGFSHMGRFAALYHQAFGEMPSETARRLRNSDR</sequence>
<dbReference type="InterPro" id="IPR035418">
    <property type="entry name" value="AraC-bd_2"/>
</dbReference>
<gene>
    <name evidence="5" type="ORF">FP026_24575</name>
</gene>
<dbReference type="SMART" id="SM00342">
    <property type="entry name" value="HTH_ARAC"/>
    <property type="match status" value="1"/>
</dbReference>
<evidence type="ECO:0000256" key="1">
    <source>
        <dbReference type="ARBA" id="ARBA00023015"/>
    </source>
</evidence>
<dbReference type="InterPro" id="IPR009057">
    <property type="entry name" value="Homeodomain-like_sf"/>
</dbReference>
<comment type="caution">
    <text evidence="5">The sequence shown here is derived from an EMBL/GenBank/DDBJ whole genome shotgun (WGS) entry which is preliminary data.</text>
</comment>
<dbReference type="AlphaFoldDB" id="A0A5B0VRN0"/>
<dbReference type="Pfam" id="PF14525">
    <property type="entry name" value="AraC_binding_2"/>
    <property type="match status" value="1"/>
</dbReference>
<dbReference type="Pfam" id="PF12833">
    <property type="entry name" value="HTH_18"/>
    <property type="match status" value="1"/>
</dbReference>
<dbReference type="GO" id="GO:0003700">
    <property type="term" value="F:DNA-binding transcription factor activity"/>
    <property type="evidence" value="ECO:0007669"/>
    <property type="project" value="InterPro"/>
</dbReference>
<name>A0A5B0VRN0_RHITR</name>
<dbReference type="OrthoDB" id="7285481at2"/>
<evidence type="ECO:0000256" key="3">
    <source>
        <dbReference type="ARBA" id="ARBA00023163"/>
    </source>
</evidence>
<evidence type="ECO:0000313" key="6">
    <source>
        <dbReference type="Proteomes" id="UP000323608"/>
    </source>
</evidence>
<keyword evidence="3" id="KW-0804">Transcription</keyword>
<dbReference type="PANTHER" id="PTHR46796">
    <property type="entry name" value="HTH-TYPE TRANSCRIPTIONAL ACTIVATOR RHAS-RELATED"/>
    <property type="match status" value="1"/>
</dbReference>
<feature type="domain" description="HTH araC/xylS-type" evidence="4">
    <location>
        <begin position="222"/>
        <end position="322"/>
    </location>
</feature>
<proteinExistence type="predicted"/>